<dbReference type="InterPro" id="IPR002347">
    <property type="entry name" value="SDR_fam"/>
</dbReference>
<dbReference type="Pfam" id="PF00106">
    <property type="entry name" value="adh_short"/>
    <property type="match status" value="1"/>
</dbReference>
<dbReference type="KEGG" id="psco:LY89DRAFT_580305"/>
<dbReference type="GeneID" id="28818777"/>
<proteinExistence type="inferred from homology"/>
<dbReference type="SUPFAM" id="SSF51735">
    <property type="entry name" value="NAD(P)-binding Rossmann-fold domains"/>
    <property type="match status" value="1"/>
</dbReference>
<accession>A0A194XHX6</accession>
<protein>
    <submittedName>
        <fullName evidence="3">Oxidoreductase</fullName>
    </submittedName>
</protein>
<dbReference type="AlphaFoldDB" id="A0A194XHX6"/>
<keyword evidence="2" id="KW-0560">Oxidoreductase</keyword>
<dbReference type="FunCoup" id="A0A194XHX6">
    <property type="interactions" value="292"/>
</dbReference>
<gene>
    <name evidence="3" type="ORF">LY89DRAFT_580305</name>
</gene>
<dbReference type="InParanoid" id="A0A194XHX6"/>
<evidence type="ECO:0000256" key="2">
    <source>
        <dbReference type="ARBA" id="ARBA00023002"/>
    </source>
</evidence>
<evidence type="ECO:0000256" key="1">
    <source>
        <dbReference type="ARBA" id="ARBA00006484"/>
    </source>
</evidence>
<keyword evidence="4" id="KW-1185">Reference proteome</keyword>
<evidence type="ECO:0000313" key="4">
    <source>
        <dbReference type="Proteomes" id="UP000070700"/>
    </source>
</evidence>
<dbReference type="PANTHER" id="PTHR24320">
    <property type="entry name" value="RETINOL DEHYDROGENASE"/>
    <property type="match status" value="1"/>
</dbReference>
<dbReference type="PANTHER" id="PTHR24320:SF154">
    <property type="entry name" value="OXIDOREDUCTASE, SHORT-CHAIN DEHYDROGENASE_REDUCTASE FAMILY (AFU_ORTHOLOGUE AFUA_2G04560)"/>
    <property type="match status" value="1"/>
</dbReference>
<dbReference type="Proteomes" id="UP000070700">
    <property type="component" value="Unassembled WGS sequence"/>
</dbReference>
<dbReference type="Gene3D" id="3.40.50.720">
    <property type="entry name" value="NAD(P)-binding Rossmann-like Domain"/>
    <property type="match status" value="1"/>
</dbReference>
<dbReference type="GO" id="GO:0016491">
    <property type="term" value="F:oxidoreductase activity"/>
    <property type="evidence" value="ECO:0007669"/>
    <property type="project" value="UniProtKB-KW"/>
</dbReference>
<dbReference type="OrthoDB" id="191139at2759"/>
<dbReference type="InterPro" id="IPR036291">
    <property type="entry name" value="NAD(P)-bd_dom_sf"/>
</dbReference>
<dbReference type="EMBL" id="KQ947410">
    <property type="protein sequence ID" value="KUJ19729.1"/>
    <property type="molecule type" value="Genomic_DNA"/>
</dbReference>
<dbReference type="RefSeq" id="XP_018074084.1">
    <property type="nucleotide sequence ID" value="XM_018209051.1"/>
</dbReference>
<organism evidence="3 4">
    <name type="scientific">Mollisia scopiformis</name>
    <name type="common">Conifer needle endophyte fungus</name>
    <name type="synonym">Phialocephala scopiformis</name>
    <dbReference type="NCBI Taxonomy" id="149040"/>
    <lineage>
        <taxon>Eukaryota</taxon>
        <taxon>Fungi</taxon>
        <taxon>Dikarya</taxon>
        <taxon>Ascomycota</taxon>
        <taxon>Pezizomycotina</taxon>
        <taxon>Leotiomycetes</taxon>
        <taxon>Helotiales</taxon>
        <taxon>Mollisiaceae</taxon>
        <taxon>Mollisia</taxon>
    </lineage>
</organism>
<reference evidence="3 4" key="1">
    <citation type="submission" date="2015-10" db="EMBL/GenBank/DDBJ databases">
        <title>Full genome of DAOMC 229536 Phialocephala scopiformis, a fungal endophyte of spruce producing the potent anti-insectan compound rugulosin.</title>
        <authorList>
            <consortium name="DOE Joint Genome Institute"/>
            <person name="Walker A.K."/>
            <person name="Frasz S.L."/>
            <person name="Seifert K.A."/>
            <person name="Miller J.D."/>
            <person name="Mondo S.J."/>
            <person name="Labutti K."/>
            <person name="Lipzen A."/>
            <person name="Dockter R."/>
            <person name="Kennedy M."/>
            <person name="Grigoriev I.V."/>
            <person name="Spatafora J.W."/>
        </authorList>
    </citation>
    <scope>NUCLEOTIDE SEQUENCE [LARGE SCALE GENOMIC DNA]</scope>
    <source>
        <strain evidence="3 4">CBS 120377</strain>
    </source>
</reference>
<dbReference type="STRING" id="149040.A0A194XHX6"/>
<sequence>MPFRYNPDKDIPDLSGKVFLVTGGNSGTAGVGKEALIQLSKHNPKRIYFTGRNTSSANTLIASLQPTFNNLTFIPMDQTSLTSVSEGAKLFLEKSEQQLDVLICNAGVMAIPLGLSKDGYEIQFAVNHLAHALLINLCLPALRKSGEGRIVLLTSLAFKSAPSNGGIVFKDLKSTQANLGISLISFSSKFLTYGQSKLANVLYASQLAKRYPDITTIAVHPGLVMGTSLTGHMGLLDKLVIRGATLKLKNISVREGAFNTLWAATKGKGEGMRSGEVYEPVGKRVEGTKFSMDERLQEELWGWTERELGGYS</sequence>
<dbReference type="PRINTS" id="PR00081">
    <property type="entry name" value="GDHRDH"/>
</dbReference>
<comment type="similarity">
    <text evidence="1">Belongs to the short-chain dehydrogenases/reductases (SDR) family.</text>
</comment>
<evidence type="ECO:0000313" key="3">
    <source>
        <dbReference type="EMBL" id="KUJ19729.1"/>
    </source>
</evidence>
<name>A0A194XHX6_MOLSC</name>